<name>A0ABT6VWR7_9ACTN</name>
<evidence type="ECO:0000256" key="4">
    <source>
        <dbReference type="PROSITE-ProRule" id="PRU00409"/>
    </source>
</evidence>
<dbReference type="PANTHER" id="PTHR43585">
    <property type="entry name" value="FUMIPYRROLE BIOSYNTHESIS PROTEIN C"/>
    <property type="match status" value="1"/>
</dbReference>
<organism evidence="6 7">
    <name type="scientific">Streptantibioticus silvisoli</name>
    <dbReference type="NCBI Taxonomy" id="2705255"/>
    <lineage>
        <taxon>Bacteria</taxon>
        <taxon>Bacillati</taxon>
        <taxon>Actinomycetota</taxon>
        <taxon>Actinomycetes</taxon>
        <taxon>Kitasatosporales</taxon>
        <taxon>Streptomycetaceae</taxon>
        <taxon>Streptantibioticus</taxon>
    </lineage>
</organism>
<comment type="caution">
    <text evidence="6">The sequence shown here is derived from an EMBL/GenBank/DDBJ whole genome shotgun (WGS) entry which is preliminary data.</text>
</comment>
<dbReference type="SUPFAM" id="SSF56059">
    <property type="entry name" value="Glutathione synthetase ATP-binding domain-like"/>
    <property type="match status" value="1"/>
</dbReference>
<dbReference type="RefSeq" id="WP_271324631.1">
    <property type="nucleotide sequence ID" value="NZ_JAAGKO020000005.1"/>
</dbReference>
<dbReference type="PROSITE" id="PS50975">
    <property type="entry name" value="ATP_GRASP"/>
    <property type="match status" value="1"/>
</dbReference>
<gene>
    <name evidence="6" type="ORF">POF43_005505</name>
</gene>
<proteinExistence type="predicted"/>
<accession>A0ABT6VWR7</accession>
<dbReference type="Proteomes" id="UP001156398">
    <property type="component" value="Unassembled WGS sequence"/>
</dbReference>
<sequence length="418" mass="43998">MTGPAGAPVVAVVDAYSTGRHLAAELARRGAACVHVRSQQDIPAYFTRSFAPDDFTEDLGHQPDRAKLTAVLRERGVRRVVAGTESGVLLADELTDLLGLPGNDPVNAVARRDKRAMADTVRRAGLAVPAGRAFDSAAGAAHWFAGTGFDEAVVKPVDSAGTDNVSFARSAAAVRSAAAAVLASDNVYGARNRSVLVQRRVTGREYYVNTVSYRGTHRVAEIWGYVKAVGPSGAPVYDYEEPVPPGSAEWRLLRGFTAGVLDALGVRSSAGHTEIMLTGDGPVLIESGARLGGATSPQTVREYCGVSQTGLFADSILTPRSLAGFDDAAVGWHGHLKNVAFRNHHHGTVRGTGWLDAVTALPSVVHVAPGIAVGDRLTPTVDLFSSPGYAYLASADPAQVARDHAALRRMEADGLYTR</sequence>
<dbReference type="NCBIfam" id="NF005543">
    <property type="entry name" value="PRK07206.1"/>
    <property type="match status" value="1"/>
</dbReference>
<reference evidence="6 7" key="1">
    <citation type="submission" date="2023-05" db="EMBL/GenBank/DDBJ databases">
        <title>Streptantibioticus silvisoli sp. nov., acidotolerant actinomycetes 1 from pine litter.</title>
        <authorList>
            <person name="Swiecimska M."/>
            <person name="Golinska P."/>
            <person name="Sangal V."/>
            <person name="Wachnowicz B."/>
            <person name="Goodfellow M."/>
        </authorList>
    </citation>
    <scope>NUCLEOTIDE SEQUENCE [LARGE SCALE GENOMIC DNA]</scope>
    <source>
        <strain evidence="6 7">SL54</strain>
    </source>
</reference>
<evidence type="ECO:0000256" key="3">
    <source>
        <dbReference type="ARBA" id="ARBA00022840"/>
    </source>
</evidence>
<dbReference type="EMBL" id="JAAGKO020000005">
    <property type="protein sequence ID" value="MDI5962177.1"/>
    <property type="molecule type" value="Genomic_DNA"/>
</dbReference>
<keyword evidence="7" id="KW-1185">Reference proteome</keyword>
<dbReference type="Gene3D" id="3.30.470.20">
    <property type="entry name" value="ATP-grasp fold, B domain"/>
    <property type="match status" value="1"/>
</dbReference>
<protein>
    <recommendedName>
        <fullName evidence="5">ATP-grasp domain-containing protein</fullName>
    </recommendedName>
</protein>
<dbReference type="InterPro" id="IPR052032">
    <property type="entry name" value="ATP-dep_AA_Ligase"/>
</dbReference>
<dbReference type="InterPro" id="IPR011761">
    <property type="entry name" value="ATP-grasp"/>
</dbReference>
<evidence type="ECO:0000313" key="6">
    <source>
        <dbReference type="EMBL" id="MDI5962177.1"/>
    </source>
</evidence>
<evidence type="ECO:0000313" key="7">
    <source>
        <dbReference type="Proteomes" id="UP001156398"/>
    </source>
</evidence>
<keyword evidence="2 4" id="KW-0547">Nucleotide-binding</keyword>
<feature type="domain" description="ATP-grasp" evidence="5">
    <location>
        <begin position="118"/>
        <end position="317"/>
    </location>
</feature>
<dbReference type="PANTHER" id="PTHR43585:SF2">
    <property type="entry name" value="ATP-GRASP ENZYME FSQD"/>
    <property type="match status" value="1"/>
</dbReference>
<evidence type="ECO:0000256" key="2">
    <source>
        <dbReference type="ARBA" id="ARBA00022741"/>
    </source>
</evidence>
<evidence type="ECO:0000259" key="5">
    <source>
        <dbReference type="PROSITE" id="PS50975"/>
    </source>
</evidence>
<evidence type="ECO:0000256" key="1">
    <source>
        <dbReference type="ARBA" id="ARBA00022598"/>
    </source>
</evidence>
<keyword evidence="1" id="KW-0436">Ligase</keyword>
<keyword evidence="3 4" id="KW-0067">ATP-binding</keyword>